<dbReference type="Proteomes" id="UP001597118">
    <property type="component" value="Unassembled WGS sequence"/>
</dbReference>
<accession>A0ABW4IGM8</accession>
<proteinExistence type="predicted"/>
<evidence type="ECO:0000313" key="2">
    <source>
        <dbReference type="Proteomes" id="UP001597118"/>
    </source>
</evidence>
<protein>
    <submittedName>
        <fullName evidence="1">PorP/SprF family type IX secretion system membrane protein</fullName>
    </submittedName>
</protein>
<name>A0ABW4IGM8_9SPHI</name>
<gene>
    <name evidence="1" type="ORF">ACFSAH_15330</name>
</gene>
<dbReference type="Pfam" id="PF11751">
    <property type="entry name" value="PorP_SprF"/>
    <property type="match status" value="1"/>
</dbReference>
<dbReference type="InterPro" id="IPR019861">
    <property type="entry name" value="PorP/SprF_Bacteroidetes"/>
</dbReference>
<evidence type="ECO:0000313" key="1">
    <source>
        <dbReference type="EMBL" id="MFD1631248.1"/>
    </source>
</evidence>
<keyword evidence="2" id="KW-1185">Reference proteome</keyword>
<dbReference type="RefSeq" id="WP_379663617.1">
    <property type="nucleotide sequence ID" value="NZ_JBHUDG010000044.1"/>
</dbReference>
<dbReference type="EMBL" id="JBHUDG010000044">
    <property type="protein sequence ID" value="MFD1631248.1"/>
    <property type="molecule type" value="Genomic_DNA"/>
</dbReference>
<reference evidence="2" key="1">
    <citation type="journal article" date="2019" name="Int. J. Syst. Evol. Microbiol.">
        <title>The Global Catalogue of Microorganisms (GCM) 10K type strain sequencing project: providing services to taxonomists for standard genome sequencing and annotation.</title>
        <authorList>
            <consortium name="The Broad Institute Genomics Platform"/>
            <consortium name="The Broad Institute Genome Sequencing Center for Infectious Disease"/>
            <person name="Wu L."/>
            <person name="Ma J."/>
        </authorList>
    </citation>
    <scope>NUCLEOTIDE SEQUENCE [LARGE SCALE GENOMIC DNA]</scope>
    <source>
        <strain evidence="2">CCUG 53762</strain>
    </source>
</reference>
<comment type="caution">
    <text evidence="1">The sequence shown here is derived from an EMBL/GenBank/DDBJ whole genome shotgun (WGS) entry which is preliminary data.</text>
</comment>
<organism evidence="1 2">
    <name type="scientific">Pseudopedobacter beijingensis</name>
    <dbReference type="NCBI Taxonomy" id="1207056"/>
    <lineage>
        <taxon>Bacteria</taxon>
        <taxon>Pseudomonadati</taxon>
        <taxon>Bacteroidota</taxon>
        <taxon>Sphingobacteriia</taxon>
        <taxon>Sphingobacteriales</taxon>
        <taxon>Sphingobacteriaceae</taxon>
        <taxon>Pseudopedobacter</taxon>
    </lineage>
</organism>
<sequence>MKKYTGFCLWVLVNITFLTDHVKAQIDPHFTQNYIYPMAVNPALTGTIDGSYRISSIYRNQWGNITNPYSTIGLSAELATEKNINLGLSAFRQSAGDGGYRYTSANISASYNGIRFGSDGEQEIALGIQAGFIQAKFNAGDLRFGNQWIPGVGYDGSIGTGESLGALSSLIPDIGFGVTYFNRGEDKKVAPFGGFSVFHLTQPSYSFLGESKNDKLPMKYSAQAGVKITINEGMYLVPHILYNQQQKASEVIGSLYAQLYINESTDLMLGGSFRKKDAVAPFIGVFIKGTMIGFSYDVNTGPLMRNVRNSNAFEVSISYSGGRRNGNKSAYFNCPRF</sequence>
<dbReference type="NCBIfam" id="TIGR03519">
    <property type="entry name" value="T9SS_PorP_fam"/>
    <property type="match status" value="1"/>
</dbReference>